<organism evidence="1">
    <name type="scientific">uncultured Caudovirales phage</name>
    <dbReference type="NCBI Taxonomy" id="2100421"/>
    <lineage>
        <taxon>Viruses</taxon>
        <taxon>Duplodnaviria</taxon>
        <taxon>Heunggongvirae</taxon>
        <taxon>Uroviricota</taxon>
        <taxon>Caudoviricetes</taxon>
        <taxon>Peduoviridae</taxon>
        <taxon>Maltschvirus</taxon>
        <taxon>Maltschvirus maltsch</taxon>
    </lineage>
</organism>
<accession>A0A6J5N3N9</accession>
<evidence type="ECO:0000313" key="1">
    <source>
        <dbReference type="EMBL" id="CAB4153694.1"/>
    </source>
</evidence>
<reference evidence="1" key="1">
    <citation type="submission" date="2020-04" db="EMBL/GenBank/DDBJ databases">
        <authorList>
            <person name="Chiriac C."/>
            <person name="Salcher M."/>
            <person name="Ghai R."/>
            <person name="Kavagutti S V."/>
        </authorList>
    </citation>
    <scope>NUCLEOTIDE SEQUENCE</scope>
</reference>
<sequence>MKMEHFHQQQPLQEHQENWIRMEGWESKENAIEFALWLKENQYDFDKNKCAYHDGFYVGTLSELYSEFMIDS</sequence>
<name>A0A6J5N3N9_9CAUD</name>
<dbReference type="EMBL" id="LR796597">
    <property type="protein sequence ID" value="CAB4153694.1"/>
    <property type="molecule type" value="Genomic_DNA"/>
</dbReference>
<proteinExistence type="predicted"/>
<gene>
    <name evidence="1" type="ORF">UFOVP636_19</name>
</gene>
<protein>
    <submittedName>
        <fullName evidence="1">Uncharacterized protein</fullName>
    </submittedName>
</protein>